<sequence>MRELIYALASFIAYENKKKLNQLRQLRTSQNNLPIAAHREHIIDVLSKVFLDFIVEFKEILLLSVCKHRILTSLLQV</sequence>
<dbReference type="Proteomes" id="UP000887564">
    <property type="component" value="Unplaced"/>
</dbReference>
<evidence type="ECO:0000313" key="2">
    <source>
        <dbReference type="WBParaSite" id="PEQ_0001063401-mRNA-1"/>
    </source>
</evidence>
<evidence type="ECO:0000313" key="1">
    <source>
        <dbReference type="Proteomes" id="UP000887564"/>
    </source>
</evidence>
<dbReference type="AlphaFoldDB" id="A0A914S0G9"/>
<protein>
    <submittedName>
        <fullName evidence="2">Uncharacterized protein</fullName>
    </submittedName>
</protein>
<dbReference type="WBParaSite" id="PEQ_0001063401-mRNA-1">
    <property type="protein sequence ID" value="PEQ_0001063401-mRNA-1"/>
    <property type="gene ID" value="PEQ_0001063401"/>
</dbReference>
<reference evidence="2" key="1">
    <citation type="submission" date="2022-11" db="UniProtKB">
        <authorList>
            <consortium name="WormBaseParasite"/>
        </authorList>
    </citation>
    <scope>IDENTIFICATION</scope>
</reference>
<name>A0A914S0G9_PAREQ</name>
<accession>A0A914S0G9</accession>
<keyword evidence="1" id="KW-1185">Reference proteome</keyword>
<organism evidence="1 2">
    <name type="scientific">Parascaris equorum</name>
    <name type="common">Equine roundworm</name>
    <dbReference type="NCBI Taxonomy" id="6256"/>
    <lineage>
        <taxon>Eukaryota</taxon>
        <taxon>Metazoa</taxon>
        <taxon>Ecdysozoa</taxon>
        <taxon>Nematoda</taxon>
        <taxon>Chromadorea</taxon>
        <taxon>Rhabditida</taxon>
        <taxon>Spirurina</taxon>
        <taxon>Ascaridomorpha</taxon>
        <taxon>Ascaridoidea</taxon>
        <taxon>Ascarididae</taxon>
        <taxon>Parascaris</taxon>
    </lineage>
</organism>
<proteinExistence type="predicted"/>